<dbReference type="InterPro" id="IPR050584">
    <property type="entry name" value="Cholesterol_7-desaturase"/>
</dbReference>
<feature type="compositionally biased region" description="Low complexity" evidence="6">
    <location>
        <begin position="9"/>
        <end position="21"/>
    </location>
</feature>
<proteinExistence type="predicted"/>
<protein>
    <submittedName>
        <fullName evidence="8">Aromatic ring-hydroxylating dioxygenase subunit alpha</fullName>
    </submittedName>
</protein>
<evidence type="ECO:0000256" key="6">
    <source>
        <dbReference type="SAM" id="MobiDB-lite"/>
    </source>
</evidence>
<keyword evidence="5" id="KW-0411">Iron-sulfur</keyword>
<dbReference type="GO" id="GO:0051537">
    <property type="term" value="F:2 iron, 2 sulfur cluster binding"/>
    <property type="evidence" value="ECO:0007669"/>
    <property type="project" value="UniProtKB-KW"/>
</dbReference>
<dbReference type="InterPro" id="IPR017941">
    <property type="entry name" value="Rieske_2Fe-2S"/>
</dbReference>
<feature type="region of interest" description="Disordered" evidence="6">
    <location>
        <begin position="1"/>
        <end position="22"/>
    </location>
</feature>
<comment type="caution">
    <text evidence="8">The sequence shown here is derived from an EMBL/GenBank/DDBJ whole genome shotgun (WGS) entry which is preliminary data.</text>
</comment>
<dbReference type="SUPFAM" id="SSF55961">
    <property type="entry name" value="Bet v1-like"/>
    <property type="match status" value="1"/>
</dbReference>
<dbReference type="InterPro" id="IPR036922">
    <property type="entry name" value="Rieske_2Fe-2S_sf"/>
</dbReference>
<reference evidence="8" key="1">
    <citation type="submission" date="2022-04" db="EMBL/GenBank/DDBJ databases">
        <title>Roseomonas acroporae sp. nov., isolated from coral Acropora digitifera.</title>
        <authorList>
            <person name="Sun H."/>
        </authorList>
    </citation>
    <scope>NUCLEOTIDE SEQUENCE</scope>
    <source>
        <strain evidence="8">NAR14</strain>
    </source>
</reference>
<feature type="domain" description="Rieske" evidence="7">
    <location>
        <begin position="38"/>
        <end position="143"/>
    </location>
</feature>
<evidence type="ECO:0000313" key="9">
    <source>
        <dbReference type="Proteomes" id="UP001139516"/>
    </source>
</evidence>
<evidence type="ECO:0000313" key="8">
    <source>
        <dbReference type="EMBL" id="MCK8784535.1"/>
    </source>
</evidence>
<dbReference type="PROSITE" id="PS51296">
    <property type="entry name" value="RIESKE"/>
    <property type="match status" value="1"/>
</dbReference>
<organism evidence="8 9">
    <name type="scientific">Roseomonas acroporae</name>
    <dbReference type="NCBI Taxonomy" id="2937791"/>
    <lineage>
        <taxon>Bacteria</taxon>
        <taxon>Pseudomonadati</taxon>
        <taxon>Pseudomonadota</taxon>
        <taxon>Alphaproteobacteria</taxon>
        <taxon>Acetobacterales</taxon>
        <taxon>Roseomonadaceae</taxon>
        <taxon>Roseomonas</taxon>
    </lineage>
</organism>
<keyword evidence="2" id="KW-0479">Metal-binding</keyword>
<dbReference type="InterPro" id="IPR044043">
    <property type="entry name" value="VanA_C_cat"/>
</dbReference>
<dbReference type="GO" id="GO:0051213">
    <property type="term" value="F:dioxygenase activity"/>
    <property type="evidence" value="ECO:0007669"/>
    <property type="project" value="UniProtKB-KW"/>
</dbReference>
<dbReference type="EMBL" id="JALPRX010000034">
    <property type="protein sequence ID" value="MCK8784535.1"/>
    <property type="molecule type" value="Genomic_DNA"/>
</dbReference>
<dbReference type="Pfam" id="PF00355">
    <property type="entry name" value="Rieske"/>
    <property type="match status" value="1"/>
</dbReference>
<sequence length="361" mass="40951">MSATTLQRPAAGTAPAKPAAPTEQEVQAYLRLGLRNRWWPILPSRYVEAGGKPLGIKRLGDPLVLWRDVDGQIHVQIDRCPHRAVPLSRGQNEGTSIRCNYHGVEVGPDGTVLSVPGQPGCPLEGKKAVKTYPAREIAGAIFVWFGDALHPEPAPFTPPPQLVSEEWSRFLCYADWEMFWRYSYDNIMDPMHGTFLHANSHTMYQGETEAKFVTRDTPTGFIFEKEGQRDVNFDWSELVDDGALYGRLEIPYPASAGPGGNFAIIGFSTPIDEDTNASFFWRCRRTTGWQRDTWRFLYKTRIEARHWAVLEQDRQMLANCKPGLEKFEMLYQHDAGLIRLRRYLAQQARLQLTALREAGKA</sequence>
<dbReference type="SUPFAM" id="SSF50022">
    <property type="entry name" value="ISP domain"/>
    <property type="match status" value="1"/>
</dbReference>
<evidence type="ECO:0000259" key="7">
    <source>
        <dbReference type="PROSITE" id="PS51296"/>
    </source>
</evidence>
<evidence type="ECO:0000256" key="3">
    <source>
        <dbReference type="ARBA" id="ARBA00023002"/>
    </source>
</evidence>
<gene>
    <name evidence="8" type="ORF">M0638_09095</name>
</gene>
<dbReference type="GO" id="GO:0046872">
    <property type="term" value="F:metal ion binding"/>
    <property type="evidence" value="ECO:0007669"/>
    <property type="project" value="UniProtKB-KW"/>
</dbReference>
<keyword evidence="4" id="KW-0408">Iron</keyword>
<keyword evidence="3" id="KW-0560">Oxidoreductase</keyword>
<evidence type="ECO:0000256" key="1">
    <source>
        <dbReference type="ARBA" id="ARBA00022714"/>
    </source>
</evidence>
<evidence type="ECO:0000256" key="5">
    <source>
        <dbReference type="ARBA" id="ARBA00023014"/>
    </source>
</evidence>
<dbReference type="RefSeq" id="WP_248666660.1">
    <property type="nucleotide sequence ID" value="NZ_JALPRX010000034.1"/>
</dbReference>
<dbReference type="PANTHER" id="PTHR21266">
    <property type="entry name" value="IRON-SULFUR DOMAIN CONTAINING PROTEIN"/>
    <property type="match status" value="1"/>
</dbReference>
<evidence type="ECO:0000256" key="4">
    <source>
        <dbReference type="ARBA" id="ARBA00023004"/>
    </source>
</evidence>
<dbReference type="Pfam" id="PF19112">
    <property type="entry name" value="VanA_C"/>
    <property type="match status" value="1"/>
</dbReference>
<keyword evidence="8" id="KW-0223">Dioxygenase</keyword>
<dbReference type="Gene3D" id="2.102.10.10">
    <property type="entry name" value="Rieske [2Fe-2S] iron-sulphur domain"/>
    <property type="match status" value="1"/>
</dbReference>
<keyword evidence="1" id="KW-0001">2Fe-2S</keyword>
<accession>A0A9X1Y913</accession>
<dbReference type="AlphaFoldDB" id="A0A9X1Y913"/>
<keyword evidence="9" id="KW-1185">Reference proteome</keyword>
<dbReference type="Proteomes" id="UP001139516">
    <property type="component" value="Unassembled WGS sequence"/>
</dbReference>
<dbReference type="Gene3D" id="3.90.380.10">
    <property type="entry name" value="Naphthalene 1,2-dioxygenase Alpha Subunit, Chain A, domain 1"/>
    <property type="match status" value="1"/>
</dbReference>
<name>A0A9X1Y913_9PROT</name>
<evidence type="ECO:0000256" key="2">
    <source>
        <dbReference type="ARBA" id="ARBA00022723"/>
    </source>
</evidence>
<dbReference type="PANTHER" id="PTHR21266:SF60">
    <property type="entry name" value="3-KETOSTEROID-9-ALPHA-MONOOXYGENASE, OXYGENASE COMPONENT"/>
    <property type="match status" value="1"/>
</dbReference>